<protein>
    <recommendedName>
        <fullName evidence="6">Mutator family transposase</fullName>
    </recommendedName>
</protein>
<dbReference type="EMBL" id="JADJZA010000001">
    <property type="protein sequence ID" value="MBK9296162.1"/>
    <property type="molecule type" value="Genomic_DNA"/>
</dbReference>
<name>A0A936N9K6_9ACTN</name>
<comment type="similarity">
    <text evidence="2 6">Belongs to the transposase mutator family.</text>
</comment>
<keyword evidence="3 6" id="KW-0815">Transposition</keyword>
<comment type="caution">
    <text evidence="7">The sequence shown here is derived from an EMBL/GenBank/DDBJ whole genome shotgun (WGS) entry which is preliminary data.</text>
</comment>
<dbReference type="InterPro" id="IPR001207">
    <property type="entry name" value="Transposase_mutator"/>
</dbReference>
<evidence type="ECO:0000256" key="5">
    <source>
        <dbReference type="ARBA" id="ARBA00023172"/>
    </source>
</evidence>
<organism evidence="7 8">
    <name type="scientific">Candidatus Neomicrothrix subdominans</name>
    <dbReference type="NCBI Taxonomy" id="2954438"/>
    <lineage>
        <taxon>Bacteria</taxon>
        <taxon>Bacillati</taxon>
        <taxon>Actinomycetota</taxon>
        <taxon>Acidimicrobiia</taxon>
        <taxon>Acidimicrobiales</taxon>
        <taxon>Microthrixaceae</taxon>
        <taxon>Candidatus Neomicrothrix</taxon>
    </lineage>
</organism>
<dbReference type="GO" id="GO:0003677">
    <property type="term" value="F:DNA binding"/>
    <property type="evidence" value="ECO:0007669"/>
    <property type="project" value="UniProtKB-UniRule"/>
</dbReference>
<keyword evidence="5 6" id="KW-0233">DNA recombination</keyword>
<comment type="function">
    <text evidence="1 6">Required for the transposition of the insertion element.</text>
</comment>
<sequence length="408" mass="45183">MALSQSAVSDLLDALRVGEGTDLVRELAEWALQQLIEAEATEKIGAGPYERSDQRSKERHGHRPRIVSTKAGDLEVAIPKLRKGSFFPEVLERRRRVDQALYAVIMEAYVNGVSTRSVDNLVAAMGVEAGISKSEVSRICERLDERVAAFRGRTLGHVRFPYVYLDATYIHVRADALGQVVSRAVVIATGITANGTREILGVDIGDSEDETFWTRFLRSLRTRGLAGVRLVISDAHAGLKAAIRKCFAGASWQRCRVHYARNLLATVPKAHQEMVSAAFRSIFALGTATEVIARYDEVTTTLTDRFPKAATSMADARTDVLAFAAFPRSHWRKIWSNNPLERLNKEVKRRTNVVGIFPNDTAAIRLIGAVLADQHDEWAIARRYLSEASMAELNKPCDTEPEQPAITG</sequence>
<dbReference type="NCBIfam" id="NF033543">
    <property type="entry name" value="transpos_IS256"/>
    <property type="match status" value="1"/>
</dbReference>
<evidence type="ECO:0000256" key="1">
    <source>
        <dbReference type="ARBA" id="ARBA00002190"/>
    </source>
</evidence>
<dbReference type="Pfam" id="PF00872">
    <property type="entry name" value="Transposase_mut"/>
    <property type="match status" value="1"/>
</dbReference>
<dbReference type="GO" id="GO:0006313">
    <property type="term" value="P:DNA transposition"/>
    <property type="evidence" value="ECO:0007669"/>
    <property type="project" value="UniProtKB-UniRule"/>
</dbReference>
<evidence type="ECO:0000313" key="8">
    <source>
        <dbReference type="Proteomes" id="UP000727993"/>
    </source>
</evidence>
<keyword evidence="6" id="KW-0814">Transposable element</keyword>
<dbReference type="PANTHER" id="PTHR33217">
    <property type="entry name" value="TRANSPOSASE FOR INSERTION SEQUENCE ELEMENT IS1081"/>
    <property type="match status" value="1"/>
</dbReference>
<evidence type="ECO:0000256" key="6">
    <source>
        <dbReference type="RuleBase" id="RU365089"/>
    </source>
</evidence>
<accession>A0A936N9K6</accession>
<proteinExistence type="inferred from homology"/>
<evidence type="ECO:0000256" key="4">
    <source>
        <dbReference type="ARBA" id="ARBA00023125"/>
    </source>
</evidence>
<reference evidence="7 8" key="1">
    <citation type="submission" date="2020-10" db="EMBL/GenBank/DDBJ databases">
        <title>Connecting structure to function with the recovery of over 1000 high-quality activated sludge metagenome-assembled genomes encoding full-length rRNA genes using long-read sequencing.</title>
        <authorList>
            <person name="Singleton C.M."/>
            <person name="Petriglieri F."/>
            <person name="Kristensen J.M."/>
            <person name="Kirkegaard R.H."/>
            <person name="Michaelsen T.Y."/>
            <person name="Andersen M.H."/>
            <person name="Karst S.M."/>
            <person name="Dueholm M.S."/>
            <person name="Nielsen P.H."/>
            <person name="Albertsen M."/>
        </authorList>
    </citation>
    <scope>NUCLEOTIDE SEQUENCE [LARGE SCALE GENOMIC DNA]</scope>
    <source>
        <strain evidence="7">Lyne_18-Q3-R50-59_MAXAC.006</strain>
    </source>
</reference>
<dbReference type="GO" id="GO:0004803">
    <property type="term" value="F:transposase activity"/>
    <property type="evidence" value="ECO:0007669"/>
    <property type="project" value="UniProtKB-UniRule"/>
</dbReference>
<evidence type="ECO:0000313" key="7">
    <source>
        <dbReference type="EMBL" id="MBK9296162.1"/>
    </source>
</evidence>
<gene>
    <name evidence="7" type="ORF">IPN02_04685</name>
</gene>
<dbReference type="PANTHER" id="PTHR33217:SF7">
    <property type="entry name" value="TRANSPOSASE FOR INSERTION SEQUENCE ELEMENT IS1081"/>
    <property type="match status" value="1"/>
</dbReference>
<keyword evidence="4 6" id="KW-0238">DNA-binding</keyword>
<evidence type="ECO:0000256" key="3">
    <source>
        <dbReference type="ARBA" id="ARBA00022578"/>
    </source>
</evidence>
<evidence type="ECO:0000256" key="2">
    <source>
        <dbReference type="ARBA" id="ARBA00010961"/>
    </source>
</evidence>
<dbReference type="AlphaFoldDB" id="A0A936N9K6"/>
<dbReference type="Proteomes" id="UP000727993">
    <property type="component" value="Unassembled WGS sequence"/>
</dbReference>